<evidence type="ECO:0000256" key="2">
    <source>
        <dbReference type="ARBA" id="ARBA00023186"/>
    </source>
</evidence>
<dbReference type="EMBL" id="JARKNE010000008">
    <property type="protein sequence ID" value="KAK5812004.1"/>
    <property type="molecule type" value="Genomic_DNA"/>
</dbReference>
<reference evidence="3 4" key="1">
    <citation type="submission" date="2023-03" db="EMBL/GenBank/DDBJ databases">
        <title>WGS of Gossypium arboreum.</title>
        <authorList>
            <person name="Yu D."/>
        </authorList>
    </citation>
    <scope>NUCLEOTIDE SEQUENCE [LARGE SCALE GENOMIC DNA]</scope>
    <source>
        <tissue evidence="3">Leaf</tissue>
    </source>
</reference>
<dbReference type="InterPro" id="IPR027413">
    <property type="entry name" value="GROEL-like_equatorial_sf"/>
</dbReference>
<comment type="similarity">
    <text evidence="1">Belongs to the chaperonin (HSP60) family.</text>
</comment>
<accession>A0ABR0P342</accession>
<proteinExistence type="inferred from homology"/>
<evidence type="ECO:0000313" key="4">
    <source>
        <dbReference type="Proteomes" id="UP001358586"/>
    </source>
</evidence>
<dbReference type="InterPro" id="IPR002423">
    <property type="entry name" value="Cpn60/GroEL/TCP-1"/>
</dbReference>
<dbReference type="Gene3D" id="1.10.560.10">
    <property type="entry name" value="GroEL-like equatorial domain"/>
    <property type="match status" value="1"/>
</dbReference>
<sequence>MTKVLTNDNPRYGFNAATGNYEELMSAGIIDPTKVVRCCFEHAASVAKTFLMYDCVVVEIKEPEPVPVLNKHVQRWMDQ</sequence>
<gene>
    <name evidence="3" type="ORF">PVK06_027398</name>
</gene>
<name>A0ABR0P342_GOSAR</name>
<dbReference type="Proteomes" id="UP001358586">
    <property type="component" value="Chromosome 8"/>
</dbReference>
<keyword evidence="4" id="KW-1185">Reference proteome</keyword>
<evidence type="ECO:0000256" key="1">
    <source>
        <dbReference type="ARBA" id="ARBA00006607"/>
    </source>
</evidence>
<dbReference type="SUPFAM" id="SSF48592">
    <property type="entry name" value="GroEL equatorial domain-like"/>
    <property type="match status" value="1"/>
</dbReference>
<keyword evidence="2" id="KW-0143">Chaperone</keyword>
<dbReference type="PANTHER" id="PTHR45633">
    <property type="entry name" value="60 KDA HEAT SHOCK PROTEIN, MITOCHONDRIAL"/>
    <property type="match status" value="1"/>
</dbReference>
<dbReference type="Pfam" id="PF00118">
    <property type="entry name" value="Cpn60_TCP1"/>
    <property type="match status" value="1"/>
</dbReference>
<organism evidence="3 4">
    <name type="scientific">Gossypium arboreum</name>
    <name type="common">Tree cotton</name>
    <name type="synonym">Gossypium nanking</name>
    <dbReference type="NCBI Taxonomy" id="29729"/>
    <lineage>
        <taxon>Eukaryota</taxon>
        <taxon>Viridiplantae</taxon>
        <taxon>Streptophyta</taxon>
        <taxon>Embryophyta</taxon>
        <taxon>Tracheophyta</taxon>
        <taxon>Spermatophyta</taxon>
        <taxon>Magnoliopsida</taxon>
        <taxon>eudicotyledons</taxon>
        <taxon>Gunneridae</taxon>
        <taxon>Pentapetalae</taxon>
        <taxon>rosids</taxon>
        <taxon>malvids</taxon>
        <taxon>Malvales</taxon>
        <taxon>Malvaceae</taxon>
        <taxon>Malvoideae</taxon>
        <taxon>Gossypium</taxon>
    </lineage>
</organism>
<protein>
    <submittedName>
        <fullName evidence="3">Uncharacterized protein</fullName>
    </submittedName>
</protein>
<dbReference type="InterPro" id="IPR001844">
    <property type="entry name" value="Cpn60/GroEL"/>
</dbReference>
<evidence type="ECO:0000313" key="3">
    <source>
        <dbReference type="EMBL" id="KAK5812004.1"/>
    </source>
</evidence>
<comment type="caution">
    <text evidence="3">The sequence shown here is derived from an EMBL/GenBank/DDBJ whole genome shotgun (WGS) entry which is preliminary data.</text>
</comment>